<dbReference type="InterPro" id="IPR052527">
    <property type="entry name" value="Metal_cation-efflux_comp"/>
</dbReference>
<protein>
    <submittedName>
        <fullName evidence="7">Isoprenylcysteine carboxylmethyltransferase family protein</fullName>
    </submittedName>
</protein>
<dbReference type="PANTHER" id="PTHR43847:SF1">
    <property type="entry name" value="BLL3993 PROTEIN"/>
    <property type="match status" value="1"/>
</dbReference>
<dbReference type="EMBL" id="JAPVES010000029">
    <property type="protein sequence ID" value="MCZ3371925.1"/>
    <property type="molecule type" value="Genomic_DNA"/>
</dbReference>
<evidence type="ECO:0000313" key="6">
    <source>
        <dbReference type="EMBL" id="MCZ3366417.1"/>
    </source>
</evidence>
<evidence type="ECO:0000313" key="8">
    <source>
        <dbReference type="Proteomes" id="UP001068021"/>
    </source>
</evidence>
<dbReference type="Pfam" id="PF04191">
    <property type="entry name" value="PEMT"/>
    <property type="match status" value="1"/>
</dbReference>
<proteinExistence type="predicted"/>
<dbReference type="Gene3D" id="1.20.120.1630">
    <property type="match status" value="1"/>
</dbReference>
<evidence type="ECO:0000313" key="7">
    <source>
        <dbReference type="EMBL" id="MCZ3371925.1"/>
    </source>
</evidence>
<feature type="transmembrane region" description="Helical" evidence="5">
    <location>
        <begin position="119"/>
        <end position="141"/>
    </location>
</feature>
<evidence type="ECO:0000256" key="5">
    <source>
        <dbReference type="SAM" id="Phobius"/>
    </source>
</evidence>
<sequence length="239" mass="27776">MDTEKNYEGFTVDEGKKEIITQTISLCIWFAFILFLSGNWFWIGGWIFALWFIGLTLARNIYLHRKDPELLKERSMKPGTGNQKGWDKYLMYIIGAIFITWFLIMPLDAQRFAWTTNFPVWLQVVGGILLVISFFFSYRAYTDNTFLSPLVRIQTERKQKVVSTGVYGFVRHPLYLGDALFFIGTPLLLGSKYGLILGVVMLFIIAVRIVGEEKMLVEDLEGYSDYQNKVKSRLIPFLW</sequence>
<feature type="transmembrane region" description="Helical" evidence="5">
    <location>
        <begin position="89"/>
        <end position="107"/>
    </location>
</feature>
<feature type="transmembrane region" description="Helical" evidence="5">
    <location>
        <begin position="19"/>
        <end position="37"/>
    </location>
</feature>
<organism evidence="7">
    <name type="scientific">Methanobacterium veterum</name>
    <dbReference type="NCBI Taxonomy" id="408577"/>
    <lineage>
        <taxon>Archaea</taxon>
        <taxon>Methanobacteriati</taxon>
        <taxon>Methanobacteriota</taxon>
        <taxon>Methanomada group</taxon>
        <taxon>Methanobacteria</taxon>
        <taxon>Methanobacteriales</taxon>
        <taxon>Methanobacteriaceae</taxon>
        <taxon>Methanobacterium</taxon>
    </lineage>
</organism>
<dbReference type="AlphaFoldDB" id="A0A9E5DLJ6"/>
<keyword evidence="2 5" id="KW-0812">Transmembrane</keyword>
<keyword evidence="8" id="KW-1185">Reference proteome</keyword>
<evidence type="ECO:0000256" key="2">
    <source>
        <dbReference type="ARBA" id="ARBA00022692"/>
    </source>
</evidence>
<reference evidence="7" key="1">
    <citation type="submission" date="2022-12" db="EMBL/GenBank/DDBJ databases">
        <title>Reclassification of two methanogenic archaea species isolated from the Kolyma lowland permafrost.</title>
        <authorList>
            <person name="Trubitsyn V.E."/>
            <person name="Rivkina E.M."/>
            <person name="Shcherbakova V.A."/>
        </authorList>
    </citation>
    <scope>NUCLEOTIDE SEQUENCE</scope>
    <source>
        <strain evidence="6">M2</strain>
        <strain evidence="7">MK4</strain>
    </source>
</reference>
<dbReference type="Proteomes" id="UP001074446">
    <property type="component" value="Unassembled WGS sequence"/>
</dbReference>
<dbReference type="GO" id="GO:0012505">
    <property type="term" value="C:endomembrane system"/>
    <property type="evidence" value="ECO:0007669"/>
    <property type="project" value="UniProtKB-SubCell"/>
</dbReference>
<keyword evidence="4 5" id="KW-0472">Membrane</keyword>
<dbReference type="Proteomes" id="UP001068021">
    <property type="component" value="Unassembled WGS sequence"/>
</dbReference>
<keyword evidence="3 5" id="KW-1133">Transmembrane helix</keyword>
<dbReference type="EMBL" id="JAPVER010000020">
    <property type="protein sequence ID" value="MCZ3366417.1"/>
    <property type="molecule type" value="Genomic_DNA"/>
</dbReference>
<evidence type="ECO:0000256" key="4">
    <source>
        <dbReference type="ARBA" id="ARBA00023136"/>
    </source>
</evidence>
<name>A0A9E5DLJ6_9EURY</name>
<dbReference type="RefSeq" id="WP_052376104.1">
    <property type="nucleotide sequence ID" value="NZ_JAPVER010000020.1"/>
</dbReference>
<evidence type="ECO:0000256" key="1">
    <source>
        <dbReference type="ARBA" id="ARBA00004127"/>
    </source>
</evidence>
<dbReference type="InterPro" id="IPR007318">
    <property type="entry name" value="Phopholipid_MeTrfase"/>
</dbReference>
<comment type="caution">
    <text evidence="7">The sequence shown here is derived from an EMBL/GenBank/DDBJ whole genome shotgun (WGS) entry which is preliminary data.</text>
</comment>
<dbReference type="PANTHER" id="PTHR43847">
    <property type="entry name" value="BLL3993 PROTEIN"/>
    <property type="match status" value="1"/>
</dbReference>
<feature type="transmembrane region" description="Helical" evidence="5">
    <location>
        <begin position="193"/>
        <end position="211"/>
    </location>
</feature>
<accession>A0A9E5DLJ6</accession>
<comment type="subcellular location">
    <subcellularLocation>
        <location evidence="1">Endomembrane system</location>
        <topology evidence="1">Multi-pass membrane protein</topology>
    </subcellularLocation>
</comment>
<evidence type="ECO:0000256" key="3">
    <source>
        <dbReference type="ARBA" id="ARBA00022989"/>
    </source>
</evidence>
<gene>
    <name evidence="7" type="ORF">O3H35_04710</name>
    <name evidence="6" type="ORF">O3H54_11045</name>
</gene>